<dbReference type="InterPro" id="IPR045851">
    <property type="entry name" value="AMP-bd_C_sf"/>
</dbReference>
<dbReference type="InterPro" id="IPR036736">
    <property type="entry name" value="ACP-like_sf"/>
</dbReference>
<keyword evidence="2" id="KW-0596">Phosphopantetheine</keyword>
<dbReference type="PANTHER" id="PTHR45527:SF1">
    <property type="entry name" value="FATTY ACID SYNTHASE"/>
    <property type="match status" value="1"/>
</dbReference>
<dbReference type="SUPFAM" id="SSF52777">
    <property type="entry name" value="CoA-dependent acyltransferases"/>
    <property type="match status" value="2"/>
</dbReference>
<dbReference type="GO" id="GO:0005737">
    <property type="term" value="C:cytoplasm"/>
    <property type="evidence" value="ECO:0007669"/>
    <property type="project" value="TreeGrafter"/>
</dbReference>
<dbReference type="InterPro" id="IPR001242">
    <property type="entry name" value="Condensation_dom"/>
</dbReference>
<dbReference type="Pfam" id="PF00668">
    <property type="entry name" value="Condensation"/>
    <property type="match status" value="1"/>
</dbReference>
<sequence length="690" mass="74244">MGGHSLLVVRLVEWLRRRGVSVPVRAFFQTPTPAALAATGGVEMFEVPANLIPAGASVITPGMLPLVDLTQEQIDRVVATVDGGAANIADIYPLAPLQEGILFHHLLADGGRDAYLMSITVAFDTRAHLDRFVDALQRVVNRHDVLRTAILWQGLPEPVQVVWRQATLSMTDTILAAGDDPVAALAAAAGHAMNLDRAPLLDIHTAAAPDGPGWLALLRVHHIVQDHVALDVLLGEVRTILSGRDDLIAPPLPFRTFVAQARNAVTETEHERYFAELLGDVVEPTVPFGIHDVRGDGSQLTRHQLDFPSGFTDRLRETAQTLGTSPATLLHVAWARVVATVARRDDVIFGTVLFGRMNAGSGSDRVPGPFINTLPVRVRTGELTVRAAVAAMRDQLAGLLEHEHAPLAVVQRASGVAAETPLFTALFNYRHDNGADPSDEPEPTPQTTGIRVLHAQERSTFPVNASVDDDGHDLTLTIDAIAPIDPYTVAALLRTTTLNLVDALGSTTNDPPLSAIDTVDESERHRLRLDWPDTPDGAAAAEAEVAERVRQFVAHRLPSYMVPSTVVLLDALPVTPNGKIDRRALPVPDLAPTPTASHRPPTSPAEEAVCTAFAEVLGLERVGVDDDFFALGGQSLLAVRVLARIRAALDIDVPLRALLDAPTAAGLARRIGQLRKTNRPTLRPMRSDKE</sequence>
<dbReference type="PROSITE" id="PS50075">
    <property type="entry name" value="CARRIER"/>
    <property type="match status" value="2"/>
</dbReference>
<dbReference type="Gene3D" id="3.40.50.1820">
    <property type="entry name" value="alpha/beta hydrolase"/>
    <property type="match status" value="1"/>
</dbReference>
<accession>A0A1C5AY21</accession>
<dbReference type="SUPFAM" id="SSF56801">
    <property type="entry name" value="Acetyl-CoA synthetase-like"/>
    <property type="match status" value="1"/>
</dbReference>
<dbReference type="Gene3D" id="3.30.559.10">
    <property type="entry name" value="Chloramphenicol acetyltransferase-like domain"/>
    <property type="match status" value="1"/>
</dbReference>
<organism evidence="6 7">
    <name type="scientific">Micromonospora matsumotoense</name>
    <dbReference type="NCBI Taxonomy" id="121616"/>
    <lineage>
        <taxon>Bacteria</taxon>
        <taxon>Bacillati</taxon>
        <taxon>Actinomycetota</taxon>
        <taxon>Actinomycetes</taxon>
        <taxon>Micromonosporales</taxon>
        <taxon>Micromonosporaceae</taxon>
        <taxon>Micromonospora</taxon>
    </lineage>
</organism>
<dbReference type="Gene3D" id="3.30.559.30">
    <property type="entry name" value="Nonribosomal peptide synthetase, condensation domain"/>
    <property type="match status" value="1"/>
</dbReference>
<dbReference type="SMART" id="SM00823">
    <property type="entry name" value="PKS_PP"/>
    <property type="match status" value="1"/>
</dbReference>
<dbReference type="InterPro" id="IPR009081">
    <property type="entry name" value="PP-bd_ACP"/>
</dbReference>
<evidence type="ECO:0000256" key="1">
    <source>
        <dbReference type="ARBA" id="ARBA00001957"/>
    </source>
</evidence>
<evidence type="ECO:0000313" key="7">
    <source>
        <dbReference type="Proteomes" id="UP000198797"/>
    </source>
</evidence>
<protein>
    <submittedName>
        <fullName evidence="6">Phosphopantetheine attachment site</fullName>
    </submittedName>
</protein>
<feature type="domain" description="Carrier" evidence="5">
    <location>
        <begin position="1"/>
        <end position="44"/>
    </location>
</feature>
<dbReference type="Pfam" id="PF13193">
    <property type="entry name" value="AMP-binding_C"/>
    <property type="match status" value="1"/>
</dbReference>
<dbReference type="Gene3D" id="1.10.1200.10">
    <property type="entry name" value="ACP-like"/>
    <property type="match status" value="1"/>
</dbReference>
<evidence type="ECO:0000256" key="3">
    <source>
        <dbReference type="ARBA" id="ARBA00022553"/>
    </source>
</evidence>
<dbReference type="AlphaFoldDB" id="A0A1C5AY21"/>
<dbReference type="CDD" id="cd19544">
    <property type="entry name" value="E-C_NRPS"/>
    <property type="match status" value="1"/>
</dbReference>
<name>A0A1C5AY21_9ACTN</name>
<dbReference type="FunFam" id="1.10.1200.10:FF:000016">
    <property type="entry name" value="Non-ribosomal peptide synthase"/>
    <property type="match status" value="1"/>
</dbReference>
<feature type="region of interest" description="Disordered" evidence="4">
    <location>
        <begin position="583"/>
        <end position="604"/>
    </location>
</feature>
<feature type="domain" description="Carrier" evidence="5">
    <location>
        <begin position="600"/>
        <end position="675"/>
    </location>
</feature>
<dbReference type="InterPro" id="IPR023213">
    <property type="entry name" value="CAT-like_dom_sf"/>
</dbReference>
<dbReference type="GO" id="GO:0044550">
    <property type="term" value="P:secondary metabolite biosynthetic process"/>
    <property type="evidence" value="ECO:0007669"/>
    <property type="project" value="TreeGrafter"/>
</dbReference>
<dbReference type="EMBL" id="FMCU01000054">
    <property type="protein sequence ID" value="SCF50118.1"/>
    <property type="molecule type" value="Genomic_DNA"/>
</dbReference>
<proteinExistence type="predicted"/>
<dbReference type="GO" id="GO:0003824">
    <property type="term" value="F:catalytic activity"/>
    <property type="evidence" value="ECO:0007669"/>
    <property type="project" value="InterPro"/>
</dbReference>
<dbReference type="Pfam" id="PF00550">
    <property type="entry name" value="PP-binding"/>
    <property type="match status" value="2"/>
</dbReference>
<keyword evidence="3" id="KW-0597">Phosphoprotein</keyword>
<dbReference type="GO" id="GO:0008610">
    <property type="term" value="P:lipid biosynthetic process"/>
    <property type="evidence" value="ECO:0007669"/>
    <property type="project" value="UniProtKB-ARBA"/>
</dbReference>
<dbReference type="InterPro" id="IPR025110">
    <property type="entry name" value="AMP-bd_C"/>
</dbReference>
<keyword evidence="7" id="KW-1185">Reference proteome</keyword>
<reference evidence="7" key="1">
    <citation type="submission" date="2016-06" db="EMBL/GenBank/DDBJ databases">
        <authorList>
            <person name="Varghese N."/>
            <person name="Submissions Spin"/>
        </authorList>
    </citation>
    <scope>NUCLEOTIDE SEQUENCE [LARGE SCALE GENOMIC DNA]</scope>
    <source>
        <strain evidence="7">DSM 44100</strain>
    </source>
</reference>
<gene>
    <name evidence="6" type="ORF">GA0070216_1541</name>
</gene>
<comment type="cofactor">
    <cofactor evidence="1">
        <name>pantetheine 4'-phosphate</name>
        <dbReference type="ChEBI" id="CHEBI:47942"/>
    </cofactor>
</comment>
<dbReference type="InterPro" id="IPR020806">
    <property type="entry name" value="PKS_PP-bd"/>
</dbReference>
<evidence type="ECO:0000313" key="6">
    <source>
        <dbReference type="EMBL" id="SCF50118.1"/>
    </source>
</evidence>
<dbReference type="PANTHER" id="PTHR45527">
    <property type="entry name" value="NONRIBOSOMAL PEPTIDE SYNTHETASE"/>
    <property type="match status" value="1"/>
</dbReference>
<dbReference type="GO" id="GO:0031177">
    <property type="term" value="F:phosphopantetheine binding"/>
    <property type="evidence" value="ECO:0007669"/>
    <property type="project" value="InterPro"/>
</dbReference>
<dbReference type="GO" id="GO:0043041">
    <property type="term" value="P:amino acid activation for nonribosomal peptide biosynthetic process"/>
    <property type="evidence" value="ECO:0007669"/>
    <property type="project" value="TreeGrafter"/>
</dbReference>
<evidence type="ECO:0000259" key="5">
    <source>
        <dbReference type="PROSITE" id="PS50075"/>
    </source>
</evidence>
<dbReference type="GO" id="GO:0072330">
    <property type="term" value="P:monocarboxylic acid biosynthetic process"/>
    <property type="evidence" value="ECO:0007669"/>
    <property type="project" value="UniProtKB-ARBA"/>
</dbReference>
<dbReference type="Gene3D" id="3.30.300.30">
    <property type="match status" value="1"/>
</dbReference>
<dbReference type="SUPFAM" id="SSF47336">
    <property type="entry name" value="ACP-like"/>
    <property type="match status" value="2"/>
</dbReference>
<evidence type="ECO:0000256" key="4">
    <source>
        <dbReference type="SAM" id="MobiDB-lite"/>
    </source>
</evidence>
<dbReference type="InterPro" id="IPR029058">
    <property type="entry name" value="AB_hydrolase_fold"/>
</dbReference>
<dbReference type="Proteomes" id="UP000198797">
    <property type="component" value="Unassembled WGS sequence"/>
</dbReference>
<evidence type="ECO:0000256" key="2">
    <source>
        <dbReference type="ARBA" id="ARBA00022450"/>
    </source>
</evidence>
<dbReference type="STRING" id="121616.GA0070216_1541"/>